<name>A0AA97P1R7_PYRO3</name>
<dbReference type="EMBL" id="JH793522">
    <property type="protein sequence ID" value="ELQ40376.1"/>
    <property type="molecule type" value="Genomic_DNA"/>
</dbReference>
<accession>A0AA97P1R7</accession>
<gene>
    <name evidence="1" type="ORF">OOU_Y34scaffold00447g1</name>
</gene>
<proteinExistence type="predicted"/>
<organism evidence="1">
    <name type="scientific">Pyricularia oryzae (strain Y34)</name>
    <name type="common">Rice blast fungus</name>
    <name type="synonym">Magnaporthe oryzae</name>
    <dbReference type="NCBI Taxonomy" id="1143189"/>
    <lineage>
        <taxon>Eukaryota</taxon>
        <taxon>Fungi</taxon>
        <taxon>Dikarya</taxon>
        <taxon>Ascomycota</taxon>
        <taxon>Pezizomycotina</taxon>
        <taxon>Sordariomycetes</taxon>
        <taxon>Sordariomycetidae</taxon>
        <taxon>Magnaporthales</taxon>
        <taxon>Pyriculariaceae</taxon>
        <taxon>Pyricularia</taxon>
    </lineage>
</organism>
<dbReference type="Proteomes" id="UP000011086">
    <property type="component" value="Unassembled WGS sequence"/>
</dbReference>
<protein>
    <submittedName>
        <fullName evidence="1">Uncharacterized protein</fullName>
    </submittedName>
</protein>
<reference evidence="1" key="1">
    <citation type="journal article" date="2012" name="PLoS Genet.">
        <title>Comparative analysis of the genomes of two field isolates of the rice blast fungus Magnaporthe oryzae.</title>
        <authorList>
            <person name="Xue M."/>
            <person name="Yang J."/>
            <person name="Li Z."/>
            <person name="Hu S."/>
            <person name="Yao N."/>
            <person name="Dean R.A."/>
            <person name="Zhao W."/>
            <person name="Shen M."/>
            <person name="Zhang H."/>
            <person name="Li C."/>
            <person name="Liu L."/>
            <person name="Cao L."/>
            <person name="Xu X."/>
            <person name="Xing Y."/>
            <person name="Hsiang T."/>
            <person name="Zhang Z."/>
            <person name="Xu J.R."/>
            <person name="Peng Y.L."/>
        </authorList>
    </citation>
    <scope>NUCLEOTIDE SEQUENCE</scope>
    <source>
        <strain evidence="1">Y34</strain>
    </source>
</reference>
<evidence type="ECO:0000313" key="1">
    <source>
        <dbReference type="EMBL" id="ELQ40376.1"/>
    </source>
</evidence>
<sequence length="179" mass="20536">FFHNVVHKFQPDVNPEDIWLDLCRGGLPACTAMDYCKWFLEDYIAQSAREVWSDESDDMDIERSIKRNLSVSAIWRTLVTAVDNTILYRKRQTVDGEEAHRWTLIYSDSQKKRGSGPVADISNEQIFKKVGAIFVDALVLLRALWVSAEHIPCSRQDRVDFHKAFLVMRTGGFRPGCIG</sequence>
<feature type="non-terminal residue" evidence="1">
    <location>
        <position position="1"/>
    </location>
</feature>
<dbReference type="AlphaFoldDB" id="A0AA97P1R7"/>